<reference evidence="11" key="2">
    <citation type="journal article" date="2019" name="Int. J. Syst. Evol. Microbiol.">
        <title>Gordonibacter faecihominis is a later heterotypic synonym of Gordonibacter urolithinfaciens.</title>
        <authorList>
            <person name="Danylec N."/>
            <person name="Stoll D.A."/>
            <person name="Huch M."/>
        </authorList>
    </citation>
    <scope>NUCLEOTIDE SEQUENCE</scope>
    <source>
        <strain evidence="11">DSM 27213</strain>
    </source>
</reference>
<evidence type="ECO:0000256" key="1">
    <source>
        <dbReference type="ARBA" id="ARBA00004651"/>
    </source>
</evidence>
<organism evidence="11 12">
    <name type="scientific">Gordonibacter urolithinfaciens</name>
    <dbReference type="NCBI Taxonomy" id="1335613"/>
    <lineage>
        <taxon>Bacteria</taxon>
        <taxon>Bacillati</taxon>
        <taxon>Actinomycetota</taxon>
        <taxon>Coriobacteriia</taxon>
        <taxon>Eggerthellales</taxon>
        <taxon>Eggerthellaceae</taxon>
        <taxon>Gordonibacter</taxon>
    </lineage>
</organism>
<evidence type="ECO:0000256" key="3">
    <source>
        <dbReference type="ARBA" id="ARBA00022475"/>
    </source>
</evidence>
<comment type="similarity">
    <text evidence="7">Belongs to the binding-protein-dependent transport system permease family.</text>
</comment>
<reference evidence="9 13" key="4">
    <citation type="journal article" date="2019" name="Nat. Med.">
        <title>A library of human gut bacterial isolates paired with longitudinal multiomics data enables mechanistic microbiome research.</title>
        <authorList>
            <person name="Poyet M."/>
            <person name="Groussin M."/>
            <person name="Gibbons S.M."/>
            <person name="Avila-Pacheco J."/>
            <person name="Jiang X."/>
            <person name="Kearney S.M."/>
            <person name="Perrotta A.R."/>
            <person name="Berdy B."/>
            <person name="Zhao S."/>
            <person name="Lieberman T.D."/>
            <person name="Swanson P.K."/>
            <person name="Smith M."/>
            <person name="Roesemann S."/>
            <person name="Alexander J.E."/>
            <person name="Rich S.A."/>
            <person name="Livny J."/>
            <person name="Vlamakis H."/>
            <person name="Clish C."/>
            <person name="Bullock K."/>
            <person name="Deik A."/>
            <person name="Scott J."/>
            <person name="Pierce K.A."/>
            <person name="Xavier R.J."/>
            <person name="Alm E.J."/>
        </authorList>
    </citation>
    <scope>NUCLEOTIDE SEQUENCE [LARGE SCALE GENOMIC DNA]</scope>
    <source>
        <strain evidence="9 13">BIOML-A1</strain>
    </source>
</reference>
<dbReference type="CDD" id="cd06261">
    <property type="entry name" value="TM_PBP2"/>
    <property type="match status" value="1"/>
</dbReference>
<dbReference type="GO" id="GO:0022857">
    <property type="term" value="F:transmembrane transporter activity"/>
    <property type="evidence" value="ECO:0007669"/>
    <property type="project" value="InterPro"/>
</dbReference>
<dbReference type="InterPro" id="IPR010065">
    <property type="entry name" value="AA_ABC_transptr_permease_3TM"/>
</dbReference>
<evidence type="ECO:0000313" key="14">
    <source>
        <dbReference type="Proteomes" id="UP000468327"/>
    </source>
</evidence>
<dbReference type="EMBL" id="WKZA01000078">
    <property type="protein sequence ID" value="MSA95857.1"/>
    <property type="molecule type" value="Genomic_DNA"/>
</dbReference>
<sequence length="220" mass="24261">MSEITALFTWVNIRFLLQGLGMTLLISALAILCSVVLGTVISVMRTSSSRVLRGVATVYIEIFKNTPLLLWIMFTFFVAQLPPIGAAVLAFTLFTSASVAEIVRGGLASVPFGQYEAAKSQGFSTVQTYLLIILPQALRNMVPALLSQFVTTIKDTSYLWGAMALQELMGRGMILMNSYNSTVQIFAIFGIMALIYFVVCFTLSQIVRAYQRRLKEARTA</sequence>
<dbReference type="AlphaFoldDB" id="A0A1Y4FU19"/>
<evidence type="ECO:0000256" key="4">
    <source>
        <dbReference type="ARBA" id="ARBA00022692"/>
    </source>
</evidence>
<dbReference type="InterPro" id="IPR035906">
    <property type="entry name" value="MetI-like_sf"/>
</dbReference>
<dbReference type="PANTHER" id="PTHR30614">
    <property type="entry name" value="MEMBRANE COMPONENT OF AMINO ACID ABC TRANSPORTER"/>
    <property type="match status" value="1"/>
</dbReference>
<keyword evidence="5 7" id="KW-1133">Transmembrane helix</keyword>
<keyword evidence="6 7" id="KW-0472">Membrane</keyword>
<gene>
    <name evidence="11" type="ORF">DMP12_07270</name>
    <name evidence="9" type="ORF">GKG38_12505</name>
    <name evidence="10" type="ORF">GO738_15760</name>
</gene>
<dbReference type="Proteomes" id="UP000285258">
    <property type="component" value="Unassembled WGS sequence"/>
</dbReference>
<evidence type="ECO:0000256" key="2">
    <source>
        <dbReference type="ARBA" id="ARBA00022448"/>
    </source>
</evidence>
<reference evidence="11" key="3">
    <citation type="journal article" date="2019" name="Microbiol. Resour. Announc.">
        <title>Draft Genome Sequences of Type Strains of Gordonibacter faecihominis, Paraeggerthella hongkongensis, Parvibacter caecicola,Slackia equolifaciens, Slackia faecicanis, and Slackia isoflavoniconvertens.</title>
        <authorList>
            <person name="Danylec N."/>
            <person name="Stoll D.A."/>
            <person name="Dotsch A."/>
            <person name="Huch M."/>
        </authorList>
    </citation>
    <scope>NUCLEOTIDE SEQUENCE</scope>
    <source>
        <strain evidence="11">DSM 27213</strain>
    </source>
</reference>
<dbReference type="PANTHER" id="PTHR30614:SF41">
    <property type="entry name" value="INNER MEMBRANE AMINO-ACID ABC TRANSPORTER PERMEASE PROTEIN YHDY"/>
    <property type="match status" value="1"/>
</dbReference>
<evidence type="ECO:0000256" key="6">
    <source>
        <dbReference type="ARBA" id="ARBA00023136"/>
    </source>
</evidence>
<evidence type="ECO:0000256" key="7">
    <source>
        <dbReference type="RuleBase" id="RU363032"/>
    </source>
</evidence>
<keyword evidence="14" id="KW-1185">Reference proteome</keyword>
<feature type="transmembrane region" description="Helical" evidence="7">
    <location>
        <begin position="20"/>
        <end position="43"/>
    </location>
</feature>
<proteinExistence type="inferred from homology"/>
<evidence type="ECO:0000259" key="8">
    <source>
        <dbReference type="PROSITE" id="PS50928"/>
    </source>
</evidence>
<reference evidence="10 14" key="5">
    <citation type="submission" date="2019-11" db="EMBL/GenBank/DDBJ databases">
        <title>Whole genome shotgun sequencing (WGS) data from Adlercreutzia equolifaciens ResAG-91, Eggerthella lenta MRI-F36, MRI-F37, MRI-F40, ResAG-49, ResAG-88, ResAG-121, ResAG-145, and Gordonibacter sp. ResAG-5, ResAG-26, ResAG-43, ResAG-50, ResAG-59.</title>
        <authorList>
            <person name="Stoll D.A."/>
            <person name="Danylec N."/>
            <person name="Franz C.M.A.P."/>
            <person name="Huch M."/>
        </authorList>
    </citation>
    <scope>NUCLEOTIDE SEQUENCE [LARGE SCALE GENOMIC DNA]</scope>
    <source>
        <strain evidence="10 14">ResAG-59</strain>
    </source>
</reference>
<evidence type="ECO:0000313" key="11">
    <source>
        <dbReference type="EMBL" id="ROT89906.1"/>
    </source>
</evidence>
<accession>A0A1Y4FU19</accession>
<reference evidence="12" key="1">
    <citation type="submission" date="2018-05" db="EMBL/GenBank/DDBJ databases">
        <title>Genome Sequencing of selected type strains of the family Eggerthellaceae.</title>
        <authorList>
            <person name="Danylec N."/>
            <person name="Stoll D.A."/>
            <person name="Doetsch A."/>
            <person name="Huch M."/>
        </authorList>
    </citation>
    <scope>NUCLEOTIDE SEQUENCE [LARGE SCALE GENOMIC DNA]</scope>
    <source>
        <strain evidence="12">DSM 27213</strain>
    </source>
</reference>
<evidence type="ECO:0000313" key="10">
    <source>
        <dbReference type="EMBL" id="MVN16781.1"/>
    </source>
</evidence>
<protein>
    <submittedName>
        <fullName evidence="9">ABC transporter permease subunit</fullName>
    </submittedName>
    <submittedName>
        <fullName evidence="11">Amino acid ABC transporter permease</fullName>
    </submittedName>
</protein>
<evidence type="ECO:0000313" key="13">
    <source>
        <dbReference type="Proteomes" id="UP000462865"/>
    </source>
</evidence>
<dbReference type="InterPro" id="IPR000515">
    <property type="entry name" value="MetI-like"/>
</dbReference>
<dbReference type="Proteomes" id="UP000468327">
    <property type="component" value="Unassembled WGS sequence"/>
</dbReference>
<name>A0A1Y4FU19_9ACTN</name>
<keyword evidence="2 7" id="KW-0813">Transport</keyword>
<dbReference type="Pfam" id="PF00528">
    <property type="entry name" value="BPD_transp_1"/>
    <property type="match status" value="1"/>
</dbReference>
<comment type="subcellular location">
    <subcellularLocation>
        <location evidence="1 7">Cell membrane</location>
        <topology evidence="1 7">Multi-pass membrane protein</topology>
    </subcellularLocation>
</comment>
<dbReference type="InterPro" id="IPR043429">
    <property type="entry name" value="ArtM/GltK/GlnP/TcyL/YhdX-like"/>
</dbReference>
<dbReference type="EMBL" id="QIBW01000007">
    <property type="protein sequence ID" value="ROT89906.1"/>
    <property type="molecule type" value="Genomic_DNA"/>
</dbReference>
<keyword evidence="4 7" id="KW-0812">Transmembrane</keyword>
<dbReference type="GO" id="GO:0043190">
    <property type="term" value="C:ATP-binding cassette (ABC) transporter complex"/>
    <property type="evidence" value="ECO:0007669"/>
    <property type="project" value="InterPro"/>
</dbReference>
<dbReference type="NCBIfam" id="TIGR01726">
    <property type="entry name" value="HEQRo_perm_3TM"/>
    <property type="match status" value="1"/>
</dbReference>
<dbReference type="SUPFAM" id="SSF161098">
    <property type="entry name" value="MetI-like"/>
    <property type="match status" value="1"/>
</dbReference>
<feature type="transmembrane region" description="Helical" evidence="7">
    <location>
        <begin position="185"/>
        <end position="207"/>
    </location>
</feature>
<evidence type="ECO:0000256" key="5">
    <source>
        <dbReference type="ARBA" id="ARBA00022989"/>
    </source>
</evidence>
<keyword evidence="3" id="KW-1003">Cell membrane</keyword>
<dbReference type="Gene3D" id="1.10.3720.10">
    <property type="entry name" value="MetI-like"/>
    <property type="match status" value="1"/>
</dbReference>
<dbReference type="GO" id="GO:0006865">
    <property type="term" value="P:amino acid transport"/>
    <property type="evidence" value="ECO:0007669"/>
    <property type="project" value="TreeGrafter"/>
</dbReference>
<dbReference type="Proteomes" id="UP000462865">
    <property type="component" value="Unassembled WGS sequence"/>
</dbReference>
<evidence type="ECO:0000313" key="12">
    <source>
        <dbReference type="Proteomes" id="UP000285258"/>
    </source>
</evidence>
<evidence type="ECO:0000313" key="9">
    <source>
        <dbReference type="EMBL" id="MSA95857.1"/>
    </source>
</evidence>
<comment type="caution">
    <text evidence="11">The sequence shown here is derived from an EMBL/GenBank/DDBJ whole genome shotgun (WGS) entry which is preliminary data.</text>
</comment>
<feature type="domain" description="ABC transmembrane type-1" evidence="8">
    <location>
        <begin position="20"/>
        <end position="207"/>
    </location>
</feature>
<dbReference type="PROSITE" id="PS50928">
    <property type="entry name" value="ABC_TM1"/>
    <property type="match status" value="1"/>
</dbReference>
<dbReference type="EMBL" id="WPOC01000048">
    <property type="protein sequence ID" value="MVN16781.1"/>
    <property type="molecule type" value="Genomic_DNA"/>
</dbReference>
<dbReference type="RefSeq" id="WP_087190989.1">
    <property type="nucleotide sequence ID" value="NZ_CP168029.1"/>
</dbReference>
<feature type="transmembrane region" description="Helical" evidence="7">
    <location>
        <begin position="68"/>
        <end position="94"/>
    </location>
</feature>